<sequence>SEDSSSSAWIVLDVCAIRPQPPVIDDVFAIRRIPSILYMHHPSTAQLQGHHNRHISSSMRASESPDPHNVRRYTLSDPESSPIPSHTTPHEYLVVNFRNDRSLICDNFAPIFRELHHYMPPDVGYRVSFTTMHCLDKHGQPGSDWPMCSSHFVNRYPSVKIFHIDTKQHRTDDYTAIPGDLEASNPSSIAKFISSYIRWHDQQDHLRGFRPHLTPANYNEASSLHPLVPSRSILPHGRAMLLVRVLVGSRP</sequence>
<reference evidence="2 3" key="1">
    <citation type="submission" date="2020-04" db="EMBL/GenBank/DDBJ databases">
        <title>Perkinsus olseni comparative genomics.</title>
        <authorList>
            <person name="Bogema D.R."/>
        </authorList>
    </citation>
    <scope>NUCLEOTIDE SEQUENCE [LARGE SCALE GENOMIC DNA]</scope>
    <source>
        <strain evidence="2">ATCC PRA-205</strain>
    </source>
</reference>
<feature type="non-terminal residue" evidence="2">
    <location>
        <position position="251"/>
    </location>
</feature>
<evidence type="ECO:0008006" key="4">
    <source>
        <dbReference type="Google" id="ProtNLM"/>
    </source>
</evidence>
<evidence type="ECO:0000256" key="1">
    <source>
        <dbReference type="SAM" id="MobiDB-lite"/>
    </source>
</evidence>
<dbReference type="AlphaFoldDB" id="A0A7J6SHI1"/>
<proteinExistence type="predicted"/>
<name>A0A7J6SHI1_PEROL</name>
<evidence type="ECO:0000313" key="2">
    <source>
        <dbReference type="EMBL" id="KAF4732002.1"/>
    </source>
</evidence>
<protein>
    <recommendedName>
        <fullName evidence="4">Thioredoxin domain-containing protein</fullName>
    </recommendedName>
</protein>
<feature type="non-terminal residue" evidence="2">
    <location>
        <position position="1"/>
    </location>
</feature>
<organism evidence="2 3">
    <name type="scientific">Perkinsus olseni</name>
    <name type="common">Perkinsus atlanticus</name>
    <dbReference type="NCBI Taxonomy" id="32597"/>
    <lineage>
        <taxon>Eukaryota</taxon>
        <taxon>Sar</taxon>
        <taxon>Alveolata</taxon>
        <taxon>Perkinsozoa</taxon>
        <taxon>Perkinsea</taxon>
        <taxon>Perkinsida</taxon>
        <taxon>Perkinsidae</taxon>
        <taxon>Perkinsus</taxon>
    </lineage>
</organism>
<feature type="region of interest" description="Disordered" evidence="1">
    <location>
        <begin position="47"/>
        <end position="85"/>
    </location>
</feature>
<evidence type="ECO:0000313" key="3">
    <source>
        <dbReference type="Proteomes" id="UP000574390"/>
    </source>
</evidence>
<comment type="caution">
    <text evidence="2">The sequence shown here is derived from an EMBL/GenBank/DDBJ whole genome shotgun (WGS) entry which is preliminary data.</text>
</comment>
<accession>A0A7J6SHI1</accession>
<feature type="compositionally biased region" description="Polar residues" evidence="1">
    <location>
        <begin position="47"/>
        <end position="61"/>
    </location>
</feature>
<gene>
    <name evidence="2" type="ORF">FOZ62_000577</name>
</gene>
<dbReference type="EMBL" id="JABANM010014864">
    <property type="protein sequence ID" value="KAF4732002.1"/>
    <property type="molecule type" value="Genomic_DNA"/>
</dbReference>
<dbReference type="Proteomes" id="UP000574390">
    <property type="component" value="Unassembled WGS sequence"/>
</dbReference>